<dbReference type="GO" id="GO:0000287">
    <property type="term" value="F:magnesium ion binding"/>
    <property type="evidence" value="ECO:0007669"/>
    <property type="project" value="InterPro"/>
</dbReference>
<keyword evidence="3" id="KW-1185">Reference proteome</keyword>
<feature type="domain" description="Ribulose bisphosphate carboxylase large subunit C-terminal" evidence="1">
    <location>
        <begin position="2"/>
        <end position="78"/>
    </location>
</feature>
<comment type="caution">
    <text evidence="2">The sequence shown here is derived from an EMBL/GenBank/DDBJ whole genome shotgun (WGS) entry which is preliminary data.</text>
</comment>
<dbReference type="InterPro" id="IPR033966">
    <property type="entry name" value="RuBisCO"/>
</dbReference>
<dbReference type="Gene3D" id="3.20.20.110">
    <property type="entry name" value="Ribulose bisphosphate carboxylase, large subunit, C-terminal domain"/>
    <property type="match status" value="1"/>
</dbReference>
<protein>
    <recommendedName>
        <fullName evidence="1">Ribulose bisphosphate carboxylase large subunit C-terminal domain-containing protein</fullName>
    </recommendedName>
</protein>
<reference evidence="2" key="1">
    <citation type="submission" date="2022-12" db="EMBL/GenBank/DDBJ databases">
        <title>Draft genome assemblies for two species of Escallonia (Escalloniales).</title>
        <authorList>
            <person name="Chanderbali A."/>
            <person name="Dervinis C."/>
            <person name="Anghel I."/>
            <person name="Soltis D."/>
            <person name="Soltis P."/>
            <person name="Zapata F."/>
        </authorList>
    </citation>
    <scope>NUCLEOTIDE SEQUENCE</scope>
    <source>
        <strain evidence="2">UCBG64.0493</strain>
        <tissue evidence="2">Leaf</tissue>
    </source>
</reference>
<evidence type="ECO:0000259" key="1">
    <source>
        <dbReference type="Pfam" id="PF00016"/>
    </source>
</evidence>
<name>A0AA88VTX8_9ASTE</name>
<evidence type="ECO:0000313" key="3">
    <source>
        <dbReference type="Proteomes" id="UP001188597"/>
    </source>
</evidence>
<organism evidence="2 3">
    <name type="scientific">Escallonia herrerae</name>
    <dbReference type="NCBI Taxonomy" id="1293975"/>
    <lineage>
        <taxon>Eukaryota</taxon>
        <taxon>Viridiplantae</taxon>
        <taxon>Streptophyta</taxon>
        <taxon>Embryophyta</taxon>
        <taxon>Tracheophyta</taxon>
        <taxon>Spermatophyta</taxon>
        <taxon>Magnoliopsida</taxon>
        <taxon>eudicotyledons</taxon>
        <taxon>Gunneridae</taxon>
        <taxon>Pentapetalae</taxon>
        <taxon>asterids</taxon>
        <taxon>campanulids</taxon>
        <taxon>Escalloniales</taxon>
        <taxon>Escalloniaceae</taxon>
        <taxon>Escallonia</taxon>
    </lineage>
</organism>
<dbReference type="PANTHER" id="PTHR42704:SF15">
    <property type="entry name" value="RIBULOSE BISPHOSPHATE CARBOXYLASE LARGE CHAIN"/>
    <property type="match status" value="1"/>
</dbReference>
<dbReference type="InterPro" id="IPR036376">
    <property type="entry name" value="RuBisCO_lsu_C_sf"/>
</dbReference>
<proteinExistence type="predicted"/>
<dbReference type="AlphaFoldDB" id="A0AA88VTX8"/>
<dbReference type="GO" id="GO:0016984">
    <property type="term" value="F:ribulose-bisphosphate carboxylase activity"/>
    <property type="evidence" value="ECO:0007669"/>
    <property type="project" value="InterPro"/>
</dbReference>
<dbReference type="InterPro" id="IPR000685">
    <property type="entry name" value="RuBisCO_lsu_C"/>
</dbReference>
<dbReference type="PANTHER" id="PTHR42704">
    <property type="entry name" value="RIBULOSE BISPHOSPHATE CARBOXYLASE"/>
    <property type="match status" value="1"/>
</dbReference>
<dbReference type="Pfam" id="PF00016">
    <property type="entry name" value="RuBisCO_large"/>
    <property type="match status" value="1"/>
</dbReference>
<sequence length="83" mass="9281">MIKTTVFARELGVAIYLTGGFTANTSLAHFCRDNGLLVHSHRAMHAVIDRQKNHGVHFHVLAKVLRMSRGGHIHSGTFFPFLE</sequence>
<dbReference type="EMBL" id="JAVXUP010001440">
    <property type="protein sequence ID" value="KAK3011630.1"/>
    <property type="molecule type" value="Genomic_DNA"/>
</dbReference>
<dbReference type="SUPFAM" id="SSF51649">
    <property type="entry name" value="RuBisCo, C-terminal domain"/>
    <property type="match status" value="1"/>
</dbReference>
<gene>
    <name evidence="2" type="ORF">RJ639_011693</name>
</gene>
<dbReference type="Proteomes" id="UP001188597">
    <property type="component" value="Unassembled WGS sequence"/>
</dbReference>
<evidence type="ECO:0000313" key="2">
    <source>
        <dbReference type="EMBL" id="KAK3011630.1"/>
    </source>
</evidence>
<accession>A0AA88VTX8</accession>